<dbReference type="EMBL" id="RKMF01000013">
    <property type="protein sequence ID" value="ROZ62295.1"/>
    <property type="molecule type" value="Genomic_DNA"/>
</dbReference>
<sequence length="77" mass="8304">MTTGTKNQKQTKSDLVQTGRFFVIVGLFVALALFLLDPRATDTSPGAVLIGLGVVLAIIGWIRGALVNRTTFTRNLE</sequence>
<keyword evidence="3" id="KW-1185">Reference proteome</keyword>
<evidence type="ECO:0000313" key="3">
    <source>
        <dbReference type="Proteomes" id="UP000270616"/>
    </source>
</evidence>
<feature type="transmembrane region" description="Helical" evidence="1">
    <location>
        <begin position="21"/>
        <end position="40"/>
    </location>
</feature>
<feature type="transmembrane region" description="Helical" evidence="1">
    <location>
        <begin position="46"/>
        <end position="66"/>
    </location>
</feature>
<protein>
    <submittedName>
        <fullName evidence="2">Uncharacterized protein</fullName>
    </submittedName>
</protein>
<dbReference type="Proteomes" id="UP000270616">
    <property type="component" value="Unassembled WGS sequence"/>
</dbReference>
<evidence type="ECO:0000313" key="2">
    <source>
        <dbReference type="EMBL" id="ROZ62295.1"/>
    </source>
</evidence>
<gene>
    <name evidence="2" type="ORF">EDL96_10250</name>
</gene>
<keyword evidence="1" id="KW-0812">Transmembrane</keyword>
<dbReference type="AlphaFoldDB" id="A0A3N3ZN95"/>
<comment type="caution">
    <text evidence="2">The sequence shown here is derived from an EMBL/GenBank/DDBJ whole genome shotgun (WGS) entry which is preliminary data.</text>
</comment>
<reference evidence="2 3" key="1">
    <citation type="submission" date="2018-10" db="EMBL/GenBank/DDBJ databases">
        <title>Kocuria sp. M5W7-7, whole genome shotgun sequence.</title>
        <authorList>
            <person name="Tuo L."/>
        </authorList>
    </citation>
    <scope>NUCLEOTIDE SEQUENCE [LARGE SCALE GENOMIC DNA]</scope>
    <source>
        <strain evidence="2 3">M5W7-7</strain>
    </source>
</reference>
<proteinExistence type="predicted"/>
<evidence type="ECO:0000256" key="1">
    <source>
        <dbReference type="SAM" id="Phobius"/>
    </source>
</evidence>
<keyword evidence="1" id="KW-0472">Membrane</keyword>
<accession>A0A3N3ZN95</accession>
<organism evidence="2 3">
    <name type="scientific">Kocuria soli</name>
    <dbReference type="NCBI Taxonomy" id="2485125"/>
    <lineage>
        <taxon>Bacteria</taxon>
        <taxon>Bacillati</taxon>
        <taxon>Actinomycetota</taxon>
        <taxon>Actinomycetes</taxon>
        <taxon>Micrococcales</taxon>
        <taxon>Micrococcaceae</taxon>
        <taxon>Kocuria</taxon>
    </lineage>
</organism>
<keyword evidence="1" id="KW-1133">Transmembrane helix</keyword>
<name>A0A3N3ZN95_9MICC</name>